<reference evidence="8 9" key="1">
    <citation type="submission" date="2018-06" db="EMBL/GenBank/DDBJ databases">
        <title>Genomic Encyclopedia of Archaeal and Bacterial Type Strains, Phase II (KMG-II): from individual species to whole genera.</title>
        <authorList>
            <person name="Goeker M."/>
        </authorList>
    </citation>
    <scope>NUCLEOTIDE SEQUENCE [LARGE SCALE GENOMIC DNA]</scope>
    <source>
        <strain evidence="8 9">DSM 22009</strain>
    </source>
</reference>
<feature type="transmembrane region" description="Helical" evidence="6">
    <location>
        <begin position="134"/>
        <end position="153"/>
    </location>
</feature>
<keyword evidence="3 6" id="KW-1133">Transmembrane helix</keyword>
<organism evidence="8 9">
    <name type="scientific">Palleronia aestuarii</name>
    <dbReference type="NCBI Taxonomy" id="568105"/>
    <lineage>
        <taxon>Bacteria</taxon>
        <taxon>Pseudomonadati</taxon>
        <taxon>Pseudomonadota</taxon>
        <taxon>Alphaproteobacteria</taxon>
        <taxon>Rhodobacterales</taxon>
        <taxon>Roseobacteraceae</taxon>
        <taxon>Palleronia</taxon>
    </lineage>
</organism>
<proteinExistence type="predicted"/>
<keyword evidence="4 6" id="KW-0472">Membrane</keyword>
<protein>
    <submittedName>
        <fullName evidence="8">Rhomboid family protein</fullName>
    </submittedName>
</protein>
<dbReference type="Proteomes" id="UP000248916">
    <property type="component" value="Unassembled WGS sequence"/>
</dbReference>
<dbReference type="Gene3D" id="1.20.1540.10">
    <property type="entry name" value="Rhomboid-like"/>
    <property type="match status" value="1"/>
</dbReference>
<evidence type="ECO:0000256" key="1">
    <source>
        <dbReference type="ARBA" id="ARBA00004141"/>
    </source>
</evidence>
<dbReference type="PANTHER" id="PTHR43066:SF11">
    <property type="entry name" value="PEPTIDASE S54 RHOMBOID DOMAIN-CONTAINING PROTEIN"/>
    <property type="match status" value="1"/>
</dbReference>
<evidence type="ECO:0000256" key="4">
    <source>
        <dbReference type="ARBA" id="ARBA00023136"/>
    </source>
</evidence>
<dbReference type="SUPFAM" id="SSF144091">
    <property type="entry name" value="Rhomboid-like"/>
    <property type="match status" value="1"/>
</dbReference>
<comment type="subcellular location">
    <subcellularLocation>
        <location evidence="1">Membrane</location>
        <topology evidence="1">Multi-pass membrane protein</topology>
    </subcellularLocation>
</comment>
<feature type="transmembrane region" description="Helical" evidence="6">
    <location>
        <begin position="38"/>
        <end position="57"/>
    </location>
</feature>
<feature type="transmembrane region" description="Helical" evidence="6">
    <location>
        <begin position="99"/>
        <end position="122"/>
    </location>
</feature>
<dbReference type="PANTHER" id="PTHR43066">
    <property type="entry name" value="RHOMBOID-RELATED PROTEIN"/>
    <property type="match status" value="1"/>
</dbReference>
<evidence type="ECO:0000256" key="5">
    <source>
        <dbReference type="SAM" id="MobiDB-lite"/>
    </source>
</evidence>
<dbReference type="RefSeq" id="WP_111538356.1">
    <property type="nucleotide sequence ID" value="NZ_QKZL01000018.1"/>
</dbReference>
<name>A0A2W7N9G7_9RHOB</name>
<dbReference type="OrthoDB" id="9797190at2"/>
<dbReference type="GO" id="GO:0004252">
    <property type="term" value="F:serine-type endopeptidase activity"/>
    <property type="evidence" value="ECO:0007669"/>
    <property type="project" value="InterPro"/>
</dbReference>
<feature type="region of interest" description="Disordered" evidence="5">
    <location>
        <begin position="1"/>
        <end position="28"/>
    </location>
</feature>
<keyword evidence="2 6" id="KW-0812">Transmembrane</keyword>
<evidence type="ECO:0000313" key="9">
    <source>
        <dbReference type="Proteomes" id="UP000248916"/>
    </source>
</evidence>
<evidence type="ECO:0000313" key="8">
    <source>
        <dbReference type="EMBL" id="PZX13504.1"/>
    </source>
</evidence>
<evidence type="ECO:0000256" key="3">
    <source>
        <dbReference type="ARBA" id="ARBA00022989"/>
    </source>
</evidence>
<feature type="transmembrane region" description="Helical" evidence="6">
    <location>
        <begin position="69"/>
        <end position="87"/>
    </location>
</feature>
<feature type="domain" description="Peptidase S54 rhomboid" evidence="7">
    <location>
        <begin position="96"/>
        <end position="226"/>
    </location>
</feature>
<dbReference type="Pfam" id="PF01694">
    <property type="entry name" value="Rhomboid"/>
    <property type="match status" value="1"/>
</dbReference>
<dbReference type="InterPro" id="IPR035952">
    <property type="entry name" value="Rhomboid-like_sf"/>
</dbReference>
<dbReference type="InterPro" id="IPR022764">
    <property type="entry name" value="Peptidase_S54_rhomboid_dom"/>
</dbReference>
<evidence type="ECO:0000256" key="2">
    <source>
        <dbReference type="ARBA" id="ARBA00022692"/>
    </source>
</evidence>
<dbReference type="AlphaFoldDB" id="A0A2W7N9G7"/>
<dbReference type="GO" id="GO:0016020">
    <property type="term" value="C:membrane"/>
    <property type="evidence" value="ECO:0007669"/>
    <property type="project" value="UniProtKB-SubCell"/>
</dbReference>
<feature type="transmembrane region" description="Helical" evidence="6">
    <location>
        <begin position="159"/>
        <end position="177"/>
    </location>
</feature>
<sequence>MSEPLRGGASRSRPDPDGPTVADPARATGPVPVGGTGLGVLLLILIGVSSAIELVLWLSDQGWIGSPRWRLTALGYGAFWAGILGDWQPNYPGQRVLMFFTYSLLHAGPSHLLGNMVVLVWLAPQVTARMGQRGFAFVWTISVLGGAAAFGLLSTSHDPMVGASGGLFGLVGALVVLRHFEDRQWIRILLVSAILMLLNFGMYVIQDGILAWQTHAGGYLVGMTGTAVWMWKYGRNDRETAATGPG</sequence>
<feature type="transmembrane region" description="Helical" evidence="6">
    <location>
        <begin position="211"/>
        <end position="231"/>
    </location>
</feature>
<dbReference type="EMBL" id="QKZL01000018">
    <property type="protein sequence ID" value="PZX13504.1"/>
    <property type="molecule type" value="Genomic_DNA"/>
</dbReference>
<feature type="transmembrane region" description="Helical" evidence="6">
    <location>
        <begin position="184"/>
        <end position="205"/>
    </location>
</feature>
<gene>
    <name evidence="8" type="ORF">LX81_03289</name>
</gene>
<evidence type="ECO:0000259" key="7">
    <source>
        <dbReference type="Pfam" id="PF01694"/>
    </source>
</evidence>
<evidence type="ECO:0000256" key="6">
    <source>
        <dbReference type="SAM" id="Phobius"/>
    </source>
</evidence>
<keyword evidence="9" id="KW-1185">Reference proteome</keyword>
<accession>A0A2W7N9G7</accession>
<comment type="caution">
    <text evidence="8">The sequence shown here is derived from an EMBL/GenBank/DDBJ whole genome shotgun (WGS) entry which is preliminary data.</text>
</comment>